<protein>
    <recommendedName>
        <fullName evidence="5">Transposase</fullName>
    </recommendedName>
</protein>
<evidence type="ECO:0000256" key="1">
    <source>
        <dbReference type="ARBA" id="ARBA00004123"/>
    </source>
</evidence>
<gene>
    <name evidence="3" type="ORF">ABEB36_004548</name>
</gene>
<evidence type="ECO:0000313" key="3">
    <source>
        <dbReference type="EMBL" id="KAL1509878.1"/>
    </source>
</evidence>
<sequence>MYKRWSLNAIAERFGRSKSAIYKIVKKWRRQGTIERTRGTGLMNKKSTNVQDANLIQYLEENPFETANEAAHITNFPASQRTAQRRIRETSNLRSRIAAS</sequence>
<dbReference type="InterPro" id="IPR009057">
    <property type="entry name" value="Homeodomain-like_sf"/>
</dbReference>
<dbReference type="EMBL" id="JBDJPC010000003">
    <property type="protein sequence ID" value="KAL1509878.1"/>
    <property type="molecule type" value="Genomic_DNA"/>
</dbReference>
<comment type="caution">
    <text evidence="3">The sequence shown here is derived from an EMBL/GenBank/DDBJ whole genome shotgun (WGS) entry which is preliminary data.</text>
</comment>
<dbReference type="AlphaFoldDB" id="A0ABD1F6T0"/>
<dbReference type="Proteomes" id="UP001566132">
    <property type="component" value="Unassembled WGS sequence"/>
</dbReference>
<accession>A0ABD1F6T0</accession>
<dbReference type="Gene3D" id="1.10.10.10">
    <property type="entry name" value="Winged helix-like DNA-binding domain superfamily/Winged helix DNA-binding domain"/>
    <property type="match status" value="1"/>
</dbReference>
<dbReference type="InterPro" id="IPR036388">
    <property type="entry name" value="WH-like_DNA-bd_sf"/>
</dbReference>
<proteinExistence type="predicted"/>
<evidence type="ECO:0008006" key="5">
    <source>
        <dbReference type="Google" id="ProtNLM"/>
    </source>
</evidence>
<name>A0ABD1F6T0_HYPHA</name>
<dbReference type="SUPFAM" id="SSF46689">
    <property type="entry name" value="Homeodomain-like"/>
    <property type="match status" value="1"/>
</dbReference>
<evidence type="ECO:0000313" key="4">
    <source>
        <dbReference type="Proteomes" id="UP001566132"/>
    </source>
</evidence>
<organism evidence="3 4">
    <name type="scientific">Hypothenemus hampei</name>
    <name type="common">Coffee berry borer</name>
    <dbReference type="NCBI Taxonomy" id="57062"/>
    <lineage>
        <taxon>Eukaryota</taxon>
        <taxon>Metazoa</taxon>
        <taxon>Ecdysozoa</taxon>
        <taxon>Arthropoda</taxon>
        <taxon>Hexapoda</taxon>
        <taxon>Insecta</taxon>
        <taxon>Pterygota</taxon>
        <taxon>Neoptera</taxon>
        <taxon>Endopterygota</taxon>
        <taxon>Coleoptera</taxon>
        <taxon>Polyphaga</taxon>
        <taxon>Cucujiformia</taxon>
        <taxon>Curculionidae</taxon>
        <taxon>Scolytinae</taxon>
        <taxon>Hypothenemus</taxon>
    </lineage>
</organism>
<reference evidence="3 4" key="1">
    <citation type="submission" date="2024-05" db="EMBL/GenBank/DDBJ databases">
        <title>Genetic variation in Jamaican populations of the coffee berry borer (Hypothenemus hampei).</title>
        <authorList>
            <person name="Errbii M."/>
            <person name="Myrie A."/>
        </authorList>
    </citation>
    <scope>NUCLEOTIDE SEQUENCE [LARGE SCALE GENOMIC DNA]</scope>
    <source>
        <strain evidence="3">JA-Hopewell-2020-01-JO</strain>
        <tissue evidence="3">Whole body</tissue>
    </source>
</reference>
<comment type="subcellular location">
    <subcellularLocation>
        <location evidence="1">Nucleus</location>
    </subcellularLocation>
</comment>
<dbReference type="GO" id="GO:0005634">
    <property type="term" value="C:nucleus"/>
    <property type="evidence" value="ECO:0007669"/>
    <property type="project" value="UniProtKB-SubCell"/>
</dbReference>
<keyword evidence="4" id="KW-1185">Reference proteome</keyword>
<dbReference type="Pfam" id="PF13384">
    <property type="entry name" value="HTH_23"/>
    <property type="match status" value="1"/>
</dbReference>
<feature type="region of interest" description="Disordered" evidence="2">
    <location>
        <begin position="79"/>
        <end position="100"/>
    </location>
</feature>
<evidence type="ECO:0000256" key="2">
    <source>
        <dbReference type="SAM" id="MobiDB-lite"/>
    </source>
</evidence>